<reference evidence="4 5" key="1">
    <citation type="submission" date="2023-03" db="EMBL/GenBank/DDBJ databases">
        <title>High-quality genome of Scylla paramamosain provides insights in environmental adaptation.</title>
        <authorList>
            <person name="Zhang L."/>
        </authorList>
    </citation>
    <scope>NUCLEOTIDE SEQUENCE [LARGE SCALE GENOMIC DNA]</scope>
    <source>
        <strain evidence="4">LZ_2023a</strain>
        <tissue evidence="4">Muscle</tissue>
    </source>
</reference>
<evidence type="ECO:0000313" key="5">
    <source>
        <dbReference type="Proteomes" id="UP001487740"/>
    </source>
</evidence>
<sequence length="103" mass="11550">MLLKVTLLALVGLALSHPYDTYPVNYHAKPMPYKFGYGVHDEYSGQHFNRREHSDGKTVEGTYNVALPDGTKQTVNYRADPYSGFQADVSYSPNPLRSLNVPT</sequence>
<organism evidence="4 5">
    <name type="scientific">Scylla paramamosain</name>
    <name type="common">Mud crab</name>
    <dbReference type="NCBI Taxonomy" id="85552"/>
    <lineage>
        <taxon>Eukaryota</taxon>
        <taxon>Metazoa</taxon>
        <taxon>Ecdysozoa</taxon>
        <taxon>Arthropoda</taxon>
        <taxon>Crustacea</taxon>
        <taxon>Multicrustacea</taxon>
        <taxon>Malacostraca</taxon>
        <taxon>Eumalacostraca</taxon>
        <taxon>Eucarida</taxon>
        <taxon>Decapoda</taxon>
        <taxon>Pleocyemata</taxon>
        <taxon>Brachyura</taxon>
        <taxon>Eubrachyura</taxon>
        <taxon>Portunoidea</taxon>
        <taxon>Portunidae</taxon>
        <taxon>Portuninae</taxon>
        <taxon>Scylla</taxon>
    </lineage>
</organism>
<dbReference type="GO" id="GO:0042302">
    <property type="term" value="F:structural constituent of cuticle"/>
    <property type="evidence" value="ECO:0007669"/>
    <property type="project" value="UniProtKB-UniRule"/>
</dbReference>
<dbReference type="Pfam" id="PF00379">
    <property type="entry name" value="Chitin_bind_4"/>
    <property type="match status" value="1"/>
</dbReference>
<dbReference type="InterPro" id="IPR031311">
    <property type="entry name" value="CHIT_BIND_RR_consensus"/>
</dbReference>
<evidence type="ECO:0000256" key="2">
    <source>
        <dbReference type="PROSITE-ProRule" id="PRU00497"/>
    </source>
</evidence>
<keyword evidence="5" id="KW-1185">Reference proteome</keyword>
<dbReference type="GO" id="GO:0005615">
    <property type="term" value="C:extracellular space"/>
    <property type="evidence" value="ECO:0007669"/>
    <property type="project" value="TreeGrafter"/>
</dbReference>
<comment type="caution">
    <text evidence="4">The sequence shown here is derived from an EMBL/GenBank/DDBJ whole genome shotgun (WGS) entry which is preliminary data.</text>
</comment>
<feature type="chain" id="PRO_5043508547" description="Cuticle protein" evidence="3">
    <location>
        <begin position="17"/>
        <end position="103"/>
    </location>
</feature>
<dbReference type="Proteomes" id="UP001487740">
    <property type="component" value="Unassembled WGS sequence"/>
</dbReference>
<protein>
    <recommendedName>
        <fullName evidence="6">Cuticle protein</fullName>
    </recommendedName>
</protein>
<evidence type="ECO:0000256" key="3">
    <source>
        <dbReference type="SAM" id="SignalP"/>
    </source>
</evidence>
<dbReference type="InterPro" id="IPR000618">
    <property type="entry name" value="Insect_cuticle"/>
</dbReference>
<keyword evidence="1 2" id="KW-0193">Cuticle</keyword>
<name>A0AAW0TAJ7_SCYPA</name>
<feature type="signal peptide" evidence="3">
    <location>
        <begin position="1"/>
        <end position="16"/>
    </location>
</feature>
<dbReference type="EMBL" id="JARAKH010000035">
    <property type="protein sequence ID" value="KAK8384309.1"/>
    <property type="molecule type" value="Genomic_DNA"/>
</dbReference>
<keyword evidence="3" id="KW-0732">Signal</keyword>
<dbReference type="PROSITE" id="PS00233">
    <property type="entry name" value="CHIT_BIND_RR_1"/>
    <property type="match status" value="1"/>
</dbReference>
<dbReference type="PANTHER" id="PTHR12236">
    <property type="entry name" value="STRUCTURAL CONTITUENT OF CUTICLE"/>
    <property type="match status" value="1"/>
</dbReference>
<dbReference type="GO" id="GO:0031012">
    <property type="term" value="C:extracellular matrix"/>
    <property type="evidence" value="ECO:0007669"/>
    <property type="project" value="TreeGrafter"/>
</dbReference>
<evidence type="ECO:0000256" key="1">
    <source>
        <dbReference type="ARBA" id="ARBA00022460"/>
    </source>
</evidence>
<accession>A0AAW0TAJ7</accession>
<evidence type="ECO:0008006" key="6">
    <source>
        <dbReference type="Google" id="ProtNLM"/>
    </source>
</evidence>
<dbReference type="InterPro" id="IPR051217">
    <property type="entry name" value="Insect_Cuticle_Struc_Prot"/>
</dbReference>
<evidence type="ECO:0000313" key="4">
    <source>
        <dbReference type="EMBL" id="KAK8384309.1"/>
    </source>
</evidence>
<dbReference type="PRINTS" id="PR00947">
    <property type="entry name" value="CUTICLE"/>
</dbReference>
<proteinExistence type="predicted"/>
<dbReference type="PANTHER" id="PTHR12236:SF79">
    <property type="entry name" value="CUTICULAR PROTEIN 50CB-RELATED"/>
    <property type="match status" value="1"/>
</dbReference>
<dbReference type="AlphaFoldDB" id="A0AAW0TAJ7"/>
<gene>
    <name evidence="4" type="ORF">O3P69_009229</name>
</gene>
<dbReference type="PROSITE" id="PS51155">
    <property type="entry name" value="CHIT_BIND_RR_2"/>
    <property type="match status" value="1"/>
</dbReference>